<dbReference type="EMBL" id="BABT02000126">
    <property type="protein sequence ID" value="GAA97532.1"/>
    <property type="molecule type" value="Genomic_DNA"/>
</dbReference>
<dbReference type="InterPro" id="IPR027372">
    <property type="entry name" value="Phytase-like_dom"/>
</dbReference>
<comment type="caution">
    <text evidence="3">The sequence shown here is derived from an EMBL/GenBank/DDBJ whole genome shotgun (WGS) entry which is preliminary data.</text>
</comment>
<feature type="domain" description="Phytase-like" evidence="2">
    <location>
        <begin position="172"/>
        <end position="367"/>
    </location>
</feature>
<dbReference type="PANTHER" id="PTHR37957:SF1">
    <property type="entry name" value="PHYTASE-LIKE DOMAIN-CONTAINING PROTEIN"/>
    <property type="match status" value="1"/>
</dbReference>
<evidence type="ECO:0000313" key="4">
    <source>
        <dbReference type="Proteomes" id="UP000009131"/>
    </source>
</evidence>
<name>G7E3X2_MIXOS</name>
<dbReference type="OMA" id="DYRPRLN"/>
<keyword evidence="4" id="KW-1185">Reference proteome</keyword>
<dbReference type="HOGENOM" id="CLU_026803_0_0_1"/>
<dbReference type="Pfam" id="PF13449">
    <property type="entry name" value="Phytase-like"/>
    <property type="match status" value="1"/>
</dbReference>
<evidence type="ECO:0000313" key="3">
    <source>
        <dbReference type="EMBL" id="GAA97532.1"/>
    </source>
</evidence>
<dbReference type="STRING" id="764103.G7E3X2"/>
<keyword evidence="1" id="KW-0732">Signal</keyword>
<feature type="signal peptide" evidence="1">
    <location>
        <begin position="1"/>
        <end position="19"/>
    </location>
</feature>
<feature type="chain" id="PRO_5009955785" description="Phytase-like domain-containing protein" evidence="1">
    <location>
        <begin position="20"/>
        <end position="492"/>
    </location>
</feature>
<gene>
    <name evidence="3" type="primary">Mo04210</name>
    <name evidence="3" type="ORF">E5Q_04210</name>
</gene>
<reference evidence="3 4" key="2">
    <citation type="journal article" date="2012" name="Open Biol.">
        <title>Characteristics of nucleosomes and linker DNA regions on the genome of the basidiomycete Mixia osmundae revealed by mono- and dinucleosome mapping.</title>
        <authorList>
            <person name="Nishida H."/>
            <person name="Kondo S."/>
            <person name="Matsumoto T."/>
            <person name="Suzuki Y."/>
            <person name="Yoshikawa H."/>
            <person name="Taylor T.D."/>
            <person name="Sugiyama J."/>
        </authorList>
    </citation>
    <scope>NUCLEOTIDE SEQUENCE [LARGE SCALE GENOMIC DNA]</scope>
    <source>
        <strain evidence="4">CBS 9802 / IAM 14324 / JCM 22182 / KY 12970</strain>
    </source>
</reference>
<sequence>MLALGFVLAAAGLAASAPAATLPQPDPSLAYSVTFNGVTYVNKGLVGYGSISASALDQFGDTLGGLGSAIAISPKSFRRSGNRYAGALLMQPDRGHNTQGTVAYPARVQAFSFVFTPYYATANQTLAQGGTSLPLNYLGGQEYQDREVSPRLTTGLDPNGIRPAFGAVPELPIATSNLPYGNLTFDSEGIAFASDGSHWVSDEYGPAIYHVNLAGVLTGAILPPAAIVPMQNGKVNFTALVDPTTGRVANQGFEGLTITPDNTMLYTLLQSATVQDGGSSNTKGRYTRLLGYNIANVNKPALVEEYIVPLPTSSKGKVYAASEVAYVAPNTFLVLARDGNGDGDTGPSKYKSADLMSTAGATNIANTAYDSPATPAAPGGVLSSAITPATYQAFTTYINGTQLARFGLNNGATTSPAQIDGKWESLSLVSVLDPAYPDDYFLFTASDNDFITTNGTSGGVPYQDPYGSDVPTQVFVFRLTLPGANVATYTQA</sequence>
<dbReference type="PANTHER" id="PTHR37957">
    <property type="entry name" value="BLR7070 PROTEIN"/>
    <property type="match status" value="1"/>
</dbReference>
<reference evidence="3 4" key="1">
    <citation type="journal article" date="2011" name="J. Gen. Appl. Microbiol.">
        <title>Draft genome sequencing of the enigmatic basidiomycete Mixia osmundae.</title>
        <authorList>
            <person name="Nishida H."/>
            <person name="Nagatsuka Y."/>
            <person name="Sugiyama J."/>
        </authorList>
    </citation>
    <scope>NUCLEOTIDE SEQUENCE [LARGE SCALE GENOMIC DNA]</scope>
    <source>
        <strain evidence="4">CBS 9802 / IAM 14324 / JCM 22182 / KY 12970</strain>
    </source>
</reference>
<dbReference type="RefSeq" id="XP_014570624.1">
    <property type="nucleotide sequence ID" value="XM_014715138.1"/>
</dbReference>
<accession>G7E3X2</accession>
<proteinExistence type="predicted"/>
<dbReference type="eggNOG" id="ENOG502QPYR">
    <property type="taxonomic scope" value="Eukaryota"/>
</dbReference>
<evidence type="ECO:0000256" key="1">
    <source>
        <dbReference type="SAM" id="SignalP"/>
    </source>
</evidence>
<evidence type="ECO:0000259" key="2">
    <source>
        <dbReference type="Pfam" id="PF13449"/>
    </source>
</evidence>
<dbReference type="InParanoid" id="G7E3X2"/>
<dbReference type="AlphaFoldDB" id="G7E3X2"/>
<dbReference type="Proteomes" id="UP000009131">
    <property type="component" value="Unassembled WGS sequence"/>
</dbReference>
<protein>
    <recommendedName>
        <fullName evidence="2">Phytase-like domain-containing protein</fullName>
    </recommendedName>
</protein>
<dbReference type="OrthoDB" id="425936at2759"/>
<organism evidence="3 4">
    <name type="scientific">Mixia osmundae (strain CBS 9802 / IAM 14324 / JCM 22182 / KY 12970)</name>
    <dbReference type="NCBI Taxonomy" id="764103"/>
    <lineage>
        <taxon>Eukaryota</taxon>
        <taxon>Fungi</taxon>
        <taxon>Dikarya</taxon>
        <taxon>Basidiomycota</taxon>
        <taxon>Pucciniomycotina</taxon>
        <taxon>Mixiomycetes</taxon>
        <taxon>Mixiales</taxon>
        <taxon>Mixiaceae</taxon>
        <taxon>Mixia</taxon>
    </lineage>
</organism>